<dbReference type="PANTHER" id="PTHR48438:SF1">
    <property type="entry name" value="ALPHA-(1,3)-FUCOSYLTRANSFERASE C-RELATED"/>
    <property type="match status" value="1"/>
</dbReference>
<dbReference type="EC" id="2.4.1.-" evidence="12"/>
<keyword evidence="7" id="KW-0735">Signal-anchor</keyword>
<dbReference type="InterPro" id="IPR001503">
    <property type="entry name" value="Glyco_trans_10"/>
</dbReference>
<keyword evidence="5 12" id="KW-0808">Transferase</keyword>
<dbReference type="SUPFAM" id="SSF53756">
    <property type="entry name" value="UDP-Glycosyltransferase/glycogen phosphorylase"/>
    <property type="match status" value="1"/>
</dbReference>
<keyword evidence="9 12" id="KW-0333">Golgi apparatus</keyword>
<evidence type="ECO:0000256" key="7">
    <source>
        <dbReference type="ARBA" id="ARBA00022968"/>
    </source>
</evidence>
<comment type="similarity">
    <text evidence="3 12">Belongs to the glycosyltransferase 10 family.</text>
</comment>
<proteinExistence type="inferred from homology"/>
<evidence type="ECO:0000256" key="9">
    <source>
        <dbReference type="ARBA" id="ARBA00023034"/>
    </source>
</evidence>
<dbReference type="PANTHER" id="PTHR48438">
    <property type="entry name" value="ALPHA-(1,3)-FUCOSYLTRANSFERASE C-RELATED"/>
    <property type="match status" value="1"/>
</dbReference>
<dbReference type="InterPro" id="IPR055270">
    <property type="entry name" value="Glyco_tran_10_C"/>
</dbReference>
<keyword evidence="10 12" id="KW-0472">Membrane</keyword>
<accession>A0A6A4VAM5</accession>
<dbReference type="OrthoDB" id="427096at2759"/>
<protein>
    <recommendedName>
        <fullName evidence="12">Fucosyltransferase</fullName>
        <ecNumber evidence="12">2.4.1.-</ecNumber>
    </recommendedName>
</protein>
<reference evidence="15 16" key="1">
    <citation type="submission" date="2019-07" db="EMBL/GenBank/DDBJ databases">
        <title>Draft genome assembly of a fouling barnacle, Amphibalanus amphitrite (Darwin, 1854): The first reference genome for Thecostraca.</title>
        <authorList>
            <person name="Kim W."/>
        </authorList>
    </citation>
    <scope>NUCLEOTIDE SEQUENCE [LARGE SCALE GENOMIC DNA]</scope>
    <source>
        <strain evidence="15">SNU_AA5</strain>
        <tissue evidence="15">Soma without cirri and trophi</tissue>
    </source>
</reference>
<dbReference type="InterPro" id="IPR031481">
    <property type="entry name" value="Glyco_tran_10_N"/>
</dbReference>
<comment type="caution">
    <text evidence="15">The sequence shown here is derived from an EMBL/GenBank/DDBJ whole genome shotgun (WGS) entry which is preliminary data.</text>
</comment>
<keyword evidence="11" id="KW-0325">Glycoprotein</keyword>
<feature type="transmembrane region" description="Helical" evidence="12">
    <location>
        <begin position="12"/>
        <end position="30"/>
    </location>
</feature>
<evidence type="ECO:0000256" key="1">
    <source>
        <dbReference type="ARBA" id="ARBA00004447"/>
    </source>
</evidence>
<keyword evidence="8 12" id="KW-1133">Transmembrane helix</keyword>
<dbReference type="Pfam" id="PF17039">
    <property type="entry name" value="Glyco_tran_10_N"/>
    <property type="match status" value="1"/>
</dbReference>
<evidence type="ECO:0000256" key="3">
    <source>
        <dbReference type="ARBA" id="ARBA00008919"/>
    </source>
</evidence>
<comment type="subcellular location">
    <subcellularLocation>
        <location evidence="1 12">Golgi apparatus</location>
        <location evidence="1 12">Golgi stack membrane</location>
        <topology evidence="1 12">Single-pass type II membrane protein</topology>
    </subcellularLocation>
</comment>
<organism evidence="15 16">
    <name type="scientific">Amphibalanus amphitrite</name>
    <name type="common">Striped barnacle</name>
    <name type="synonym">Balanus amphitrite</name>
    <dbReference type="NCBI Taxonomy" id="1232801"/>
    <lineage>
        <taxon>Eukaryota</taxon>
        <taxon>Metazoa</taxon>
        <taxon>Ecdysozoa</taxon>
        <taxon>Arthropoda</taxon>
        <taxon>Crustacea</taxon>
        <taxon>Multicrustacea</taxon>
        <taxon>Cirripedia</taxon>
        <taxon>Thoracica</taxon>
        <taxon>Thoracicalcarea</taxon>
        <taxon>Balanomorpha</taxon>
        <taxon>Balanoidea</taxon>
        <taxon>Balanidae</taxon>
        <taxon>Amphibalaninae</taxon>
        <taxon>Amphibalanus</taxon>
    </lineage>
</organism>
<dbReference type="EMBL" id="VIIS01002176">
    <property type="protein sequence ID" value="KAF0287668.1"/>
    <property type="molecule type" value="Genomic_DNA"/>
</dbReference>
<dbReference type="AlphaFoldDB" id="A0A6A4VAM5"/>
<evidence type="ECO:0000313" key="16">
    <source>
        <dbReference type="Proteomes" id="UP000440578"/>
    </source>
</evidence>
<name>A0A6A4VAM5_AMPAM</name>
<gene>
    <name evidence="15" type="primary">FUT3_0</name>
    <name evidence="15" type="ORF">FJT64_013937</name>
</gene>
<feature type="domain" description="Fucosyltransferase N-terminal" evidence="14">
    <location>
        <begin position="90"/>
        <end position="201"/>
    </location>
</feature>
<comment type="pathway">
    <text evidence="2">Protein modification; protein glycosylation.</text>
</comment>
<feature type="domain" description="Fucosyltransferase C-terminal" evidence="13">
    <location>
        <begin position="218"/>
        <end position="378"/>
    </location>
</feature>
<evidence type="ECO:0000256" key="6">
    <source>
        <dbReference type="ARBA" id="ARBA00022692"/>
    </source>
</evidence>
<evidence type="ECO:0000256" key="12">
    <source>
        <dbReference type="RuleBase" id="RU003832"/>
    </source>
</evidence>
<evidence type="ECO:0000256" key="5">
    <source>
        <dbReference type="ARBA" id="ARBA00022679"/>
    </source>
</evidence>
<evidence type="ECO:0000313" key="15">
    <source>
        <dbReference type="EMBL" id="KAF0287668.1"/>
    </source>
</evidence>
<keyword evidence="16" id="KW-1185">Reference proteome</keyword>
<keyword evidence="6 12" id="KW-0812">Transmembrane</keyword>
<evidence type="ECO:0000256" key="10">
    <source>
        <dbReference type="ARBA" id="ARBA00023136"/>
    </source>
</evidence>
<dbReference type="GO" id="GO:0008417">
    <property type="term" value="F:fucosyltransferase activity"/>
    <property type="evidence" value="ECO:0007669"/>
    <property type="project" value="InterPro"/>
</dbReference>
<evidence type="ECO:0000256" key="11">
    <source>
        <dbReference type="ARBA" id="ARBA00023180"/>
    </source>
</evidence>
<evidence type="ECO:0000259" key="13">
    <source>
        <dbReference type="Pfam" id="PF00852"/>
    </source>
</evidence>
<dbReference type="InterPro" id="IPR038577">
    <property type="entry name" value="GT10-like_C_sf"/>
</dbReference>
<evidence type="ECO:0000256" key="8">
    <source>
        <dbReference type="ARBA" id="ARBA00022989"/>
    </source>
</evidence>
<evidence type="ECO:0000256" key="4">
    <source>
        <dbReference type="ARBA" id="ARBA00022676"/>
    </source>
</evidence>
<evidence type="ECO:0000256" key="2">
    <source>
        <dbReference type="ARBA" id="ARBA00004922"/>
    </source>
</evidence>
<dbReference type="GO" id="GO:0032580">
    <property type="term" value="C:Golgi cisterna membrane"/>
    <property type="evidence" value="ECO:0007669"/>
    <property type="project" value="UniProtKB-SubCell"/>
</dbReference>
<dbReference type="FunFam" id="3.40.50.11660:FF:000004">
    <property type="entry name" value="Glycoprotein 3-alpha-L-fucosyltransferase A"/>
    <property type="match status" value="1"/>
</dbReference>
<dbReference type="Pfam" id="PF00852">
    <property type="entry name" value="Glyco_transf_10"/>
    <property type="match status" value="1"/>
</dbReference>
<sequence>MRCASFGSHRYLPYVVIVTLLFLLELTWLVRVHPRGRPVVLLASDATSNASLRQLNSGSRPTIPPSHSTPGAPAILVSGPALTPLGNKRPLLVLHWTQRQSAAIGDGVNLRLDENSFSGCPWAGCRGTGDRRLLDSADAVLFHGRLLKVTDLPPLRRPEQTFVFVLRESPQSTHLPLKKLDGFFNMTMTYSRNADVVFPYGQTAVGKQPGALPFFHRRLRPVAWMVSHCRTVSKREQYVSQLRRHITVDIFGTCGNQPCPGPRLDCYRYLAETHLFYLSFENTLCDDYITEKFWLALEAGMVPVVRGPSSESYRRVAPPNSFIHVEDFAGPKALAVYLLSLAQNRTAYEKYHSWRRSHYVRRPQGLCDLCQQLSVSGHTEAVRLTSVWNATEQCHEPRDLGSEA</sequence>
<keyword evidence="4 12" id="KW-0328">Glycosyltransferase</keyword>
<dbReference type="Proteomes" id="UP000440578">
    <property type="component" value="Unassembled WGS sequence"/>
</dbReference>
<dbReference type="Gene3D" id="3.40.50.11660">
    <property type="entry name" value="Glycosyl transferase family 10, C-terminal domain"/>
    <property type="match status" value="1"/>
</dbReference>
<evidence type="ECO:0000259" key="14">
    <source>
        <dbReference type="Pfam" id="PF17039"/>
    </source>
</evidence>
<dbReference type="UniPathway" id="UPA00378"/>